<dbReference type="STRING" id="1169540.A0A0G4G7E6"/>
<dbReference type="OMA" id="IKFSRQN"/>
<keyword evidence="3" id="KW-1185">Reference proteome</keyword>
<evidence type="ECO:0000313" key="3">
    <source>
        <dbReference type="Proteomes" id="UP000041254"/>
    </source>
</evidence>
<dbReference type="Proteomes" id="UP000041254">
    <property type="component" value="Unassembled WGS sequence"/>
</dbReference>
<dbReference type="InterPro" id="IPR036249">
    <property type="entry name" value="Thioredoxin-like_sf"/>
</dbReference>
<dbReference type="Gene3D" id="3.40.30.10">
    <property type="entry name" value="Glutaredoxin"/>
    <property type="match status" value="1"/>
</dbReference>
<dbReference type="Pfam" id="PF13462">
    <property type="entry name" value="Thioredoxin_4"/>
    <property type="match status" value="1"/>
</dbReference>
<organism evidence="2 3">
    <name type="scientific">Vitrella brassicaformis (strain CCMP3155)</name>
    <dbReference type="NCBI Taxonomy" id="1169540"/>
    <lineage>
        <taxon>Eukaryota</taxon>
        <taxon>Sar</taxon>
        <taxon>Alveolata</taxon>
        <taxon>Colpodellida</taxon>
        <taxon>Vitrellaceae</taxon>
        <taxon>Vitrella</taxon>
    </lineage>
</organism>
<dbReference type="OrthoDB" id="37297at2759"/>
<reference evidence="2 3" key="1">
    <citation type="submission" date="2014-11" db="EMBL/GenBank/DDBJ databases">
        <authorList>
            <person name="Zhu J."/>
            <person name="Qi W."/>
            <person name="Song R."/>
        </authorList>
    </citation>
    <scope>NUCLEOTIDE SEQUENCE [LARGE SCALE GENOMIC DNA]</scope>
</reference>
<accession>A0A0G4G7E6</accession>
<dbReference type="PhylomeDB" id="A0A0G4G7E6"/>
<dbReference type="SUPFAM" id="SSF52833">
    <property type="entry name" value="Thioredoxin-like"/>
    <property type="match status" value="1"/>
</dbReference>
<dbReference type="PANTHER" id="PTHR33875">
    <property type="entry name" value="OS09G0542200 PROTEIN"/>
    <property type="match status" value="1"/>
</dbReference>
<protein>
    <recommendedName>
        <fullName evidence="1">Thioredoxin-like fold domain-containing protein</fullName>
    </recommendedName>
</protein>
<dbReference type="InParanoid" id="A0A0G4G7E6"/>
<dbReference type="AlphaFoldDB" id="A0A0G4G7E6"/>
<proteinExistence type="predicted"/>
<feature type="domain" description="Thioredoxin-like fold" evidence="1">
    <location>
        <begin position="21"/>
        <end position="172"/>
    </location>
</feature>
<dbReference type="PANTHER" id="PTHR33875:SF2">
    <property type="entry name" value="ACR183CP"/>
    <property type="match status" value="1"/>
</dbReference>
<evidence type="ECO:0000259" key="1">
    <source>
        <dbReference type="Pfam" id="PF13462"/>
    </source>
</evidence>
<gene>
    <name evidence="2" type="ORF">Vbra_3130</name>
</gene>
<name>A0A0G4G7E6_VITBC</name>
<dbReference type="EMBL" id="CDMY01000581">
    <property type="protein sequence ID" value="CEM24266.1"/>
    <property type="molecule type" value="Genomic_DNA"/>
</dbReference>
<evidence type="ECO:0000313" key="2">
    <source>
        <dbReference type="EMBL" id="CEM24266.1"/>
    </source>
</evidence>
<sequence length="200" mass="22932">MPPPSPRTQGWASTMGHGCIHIECFLDMMCPFSEKFWKSWISEIWPEVKGSVKITVYHYCQPWHFQSSMANMAAISVKQVSPDKYFEFLTNLFNKRAELTDQFVADMSYADFLKDITPIATSLGVPEDRFHPKMTLASADHSDVMQEIKFHTKYGRQNGIHVTPSFMVNGIVDSSISSAWKMEEWKEHVDFIMGQKIPVA</sequence>
<dbReference type="InterPro" id="IPR012336">
    <property type="entry name" value="Thioredoxin-like_fold"/>
</dbReference>
<dbReference type="VEuPathDB" id="CryptoDB:Vbra_3130"/>